<feature type="compositionally biased region" description="Basic and acidic residues" evidence="3">
    <location>
        <begin position="302"/>
        <end position="313"/>
    </location>
</feature>
<evidence type="ECO:0000256" key="1">
    <source>
        <dbReference type="ARBA" id="ARBA00023157"/>
    </source>
</evidence>
<name>A0A267G1W0_9PLAT</name>
<accession>A0A267G1W0</accession>
<feature type="compositionally biased region" description="Gly residues" evidence="3">
    <location>
        <begin position="283"/>
        <end position="297"/>
    </location>
</feature>
<dbReference type="InterPro" id="IPR036179">
    <property type="entry name" value="Ig-like_dom_sf"/>
</dbReference>
<dbReference type="InterPro" id="IPR013098">
    <property type="entry name" value="Ig_I-set"/>
</dbReference>
<dbReference type="Pfam" id="PF07679">
    <property type="entry name" value="I-set"/>
    <property type="match status" value="1"/>
</dbReference>
<dbReference type="PANTHER" id="PTHR45889:SF8">
    <property type="entry name" value="IG-LIKE DOMAIN-CONTAINING PROTEIN"/>
    <property type="match status" value="1"/>
</dbReference>
<dbReference type="Gene3D" id="2.60.40.10">
    <property type="entry name" value="Immunoglobulins"/>
    <property type="match status" value="1"/>
</dbReference>
<feature type="transmembrane region" description="Helical" evidence="4">
    <location>
        <begin position="237"/>
        <end position="258"/>
    </location>
</feature>
<dbReference type="AlphaFoldDB" id="A0A267G1W0"/>
<dbReference type="InterPro" id="IPR007110">
    <property type="entry name" value="Ig-like_dom"/>
</dbReference>
<proteinExistence type="predicted"/>
<dbReference type="SMART" id="SM00408">
    <property type="entry name" value="IGc2"/>
    <property type="match status" value="1"/>
</dbReference>
<evidence type="ECO:0000256" key="4">
    <source>
        <dbReference type="SAM" id="Phobius"/>
    </source>
</evidence>
<dbReference type="STRING" id="282301.A0A267G1W0"/>
<evidence type="ECO:0000313" key="8">
    <source>
        <dbReference type="EMBL" id="PAA80058.1"/>
    </source>
</evidence>
<comment type="caution">
    <text evidence="8">The sequence shown here is derived from an EMBL/GenBank/DDBJ whole genome shotgun (WGS) entry which is preliminary data.</text>
</comment>
<feature type="domain" description="Ig-like" evidence="6">
    <location>
        <begin position="142"/>
        <end position="232"/>
    </location>
</feature>
<feature type="chain" id="PRO_5011916166" description="Ig-like domain-containing protein" evidence="5">
    <location>
        <begin position="18"/>
        <end position="313"/>
    </location>
</feature>
<protein>
    <recommendedName>
        <fullName evidence="6">Ig-like domain-containing protein</fullName>
    </recommendedName>
</protein>
<evidence type="ECO:0000259" key="6">
    <source>
        <dbReference type="PROSITE" id="PS50835"/>
    </source>
</evidence>
<dbReference type="InterPro" id="IPR003599">
    <property type="entry name" value="Ig_sub"/>
</dbReference>
<feature type="region of interest" description="Disordered" evidence="3">
    <location>
        <begin position="269"/>
        <end position="313"/>
    </location>
</feature>
<evidence type="ECO:0000256" key="2">
    <source>
        <dbReference type="ARBA" id="ARBA00023319"/>
    </source>
</evidence>
<evidence type="ECO:0000313" key="9">
    <source>
        <dbReference type="Proteomes" id="UP000215902"/>
    </source>
</evidence>
<keyword evidence="4" id="KW-1133">Transmembrane helix</keyword>
<dbReference type="Proteomes" id="UP000215902">
    <property type="component" value="Unassembled WGS sequence"/>
</dbReference>
<dbReference type="OrthoDB" id="5970915at2759"/>
<feature type="domain" description="Ig-like" evidence="6">
    <location>
        <begin position="60"/>
        <end position="128"/>
    </location>
</feature>
<dbReference type="FunFam" id="2.60.40.10:FF:000032">
    <property type="entry name" value="palladin isoform X1"/>
    <property type="match status" value="1"/>
</dbReference>
<keyword evidence="5" id="KW-0732">Signal</keyword>
<keyword evidence="2" id="KW-0393">Immunoglobulin domain</keyword>
<dbReference type="PROSITE" id="PS50835">
    <property type="entry name" value="IG_LIKE"/>
    <property type="match status" value="2"/>
</dbReference>
<evidence type="ECO:0000256" key="5">
    <source>
        <dbReference type="SAM" id="SignalP"/>
    </source>
</evidence>
<sequence length="313" mass="33351">MLSFFLFITSIIASSHAGITVTNATLKTESVKKSVDVDATGSKATVKQLKFIASVTDPFISCTVDNGDMNTKFDWARSNGSEVVAETGTVPSRVPKTGTLDMMRVVGRLTFTDFVDKAAQNVGEYKCTSGDQVGVSAVYSAPVVSLGEREYRSVLESEILVQHCSVIAFPDPVITWTKNNQTELAPSDRLKFSPDNRSLTIAVVDKSDAGLYICTAKNRLGRGQAYIKLRVKDRLAALWPFLGILVEIAILTVIIALYERKRAAARKRNQEADDANAAAGASASGGGGGGGAVGSSGGRSANDSDLRHRPVRA</sequence>
<evidence type="ECO:0000256" key="3">
    <source>
        <dbReference type="SAM" id="MobiDB-lite"/>
    </source>
</evidence>
<keyword evidence="4" id="KW-0472">Membrane</keyword>
<dbReference type="InterPro" id="IPR003598">
    <property type="entry name" value="Ig_sub2"/>
</dbReference>
<reference evidence="8 9" key="1">
    <citation type="submission" date="2017-06" db="EMBL/GenBank/DDBJ databases">
        <title>A platform for efficient transgenesis in Macrostomum lignano, a flatworm model organism for stem cell research.</title>
        <authorList>
            <person name="Berezikov E."/>
        </authorList>
    </citation>
    <scope>NUCLEOTIDE SEQUENCE [LARGE SCALE GENOMIC DNA]</scope>
    <source>
        <strain evidence="8">DV1</strain>
        <tissue evidence="8">Whole organism</tissue>
    </source>
</reference>
<dbReference type="PANTHER" id="PTHR45889">
    <property type="entry name" value="IG-LIKE DOMAIN-CONTAINING PROTEIN"/>
    <property type="match status" value="1"/>
</dbReference>
<dbReference type="EMBL" id="NIVC01000703">
    <property type="protein sequence ID" value="PAA78163.1"/>
    <property type="molecule type" value="Genomic_DNA"/>
</dbReference>
<feature type="signal peptide" evidence="5">
    <location>
        <begin position="1"/>
        <end position="17"/>
    </location>
</feature>
<gene>
    <name evidence="8" type="ORF">BOX15_Mlig027858g1</name>
    <name evidence="7" type="ORF">BOX15_Mlig027858g2</name>
</gene>
<dbReference type="SMART" id="SM00409">
    <property type="entry name" value="IG"/>
    <property type="match status" value="1"/>
</dbReference>
<keyword evidence="9" id="KW-1185">Reference proteome</keyword>
<dbReference type="EMBL" id="NIVC01000598">
    <property type="protein sequence ID" value="PAA80058.1"/>
    <property type="molecule type" value="Genomic_DNA"/>
</dbReference>
<evidence type="ECO:0000313" key="7">
    <source>
        <dbReference type="EMBL" id="PAA78163.1"/>
    </source>
</evidence>
<keyword evidence="4" id="KW-0812">Transmembrane</keyword>
<keyword evidence="1" id="KW-1015">Disulfide bond</keyword>
<organism evidence="8 9">
    <name type="scientific">Macrostomum lignano</name>
    <dbReference type="NCBI Taxonomy" id="282301"/>
    <lineage>
        <taxon>Eukaryota</taxon>
        <taxon>Metazoa</taxon>
        <taxon>Spiralia</taxon>
        <taxon>Lophotrochozoa</taxon>
        <taxon>Platyhelminthes</taxon>
        <taxon>Rhabditophora</taxon>
        <taxon>Macrostomorpha</taxon>
        <taxon>Macrostomida</taxon>
        <taxon>Macrostomidae</taxon>
        <taxon>Macrostomum</taxon>
    </lineage>
</organism>
<dbReference type="InterPro" id="IPR013783">
    <property type="entry name" value="Ig-like_fold"/>
</dbReference>
<dbReference type="SUPFAM" id="SSF48726">
    <property type="entry name" value="Immunoglobulin"/>
    <property type="match status" value="1"/>
</dbReference>